<organism evidence="1 2">
    <name type="scientific">Roseovarius rhodophyticola</name>
    <dbReference type="NCBI Taxonomy" id="3080827"/>
    <lineage>
        <taxon>Bacteria</taxon>
        <taxon>Pseudomonadati</taxon>
        <taxon>Pseudomonadota</taxon>
        <taxon>Alphaproteobacteria</taxon>
        <taxon>Rhodobacterales</taxon>
        <taxon>Roseobacteraceae</taxon>
        <taxon>Roseovarius</taxon>
    </lineage>
</organism>
<accession>A0ABZ2TB04</accession>
<name>A0ABZ2TB04_9RHOB</name>
<evidence type="ECO:0000313" key="2">
    <source>
        <dbReference type="Proteomes" id="UP001281305"/>
    </source>
</evidence>
<protein>
    <submittedName>
        <fullName evidence="1">Uncharacterized protein</fullName>
    </submittedName>
</protein>
<dbReference type="RefSeq" id="WP_339106619.1">
    <property type="nucleotide sequence ID" value="NZ_CP146606.1"/>
</dbReference>
<dbReference type="Proteomes" id="UP001281305">
    <property type="component" value="Chromosome"/>
</dbReference>
<sequence>MILRQGPSKVSRLILWHRDSDRFEDGQWLKHKVYPDRCDLSPDGQHFLFFALDGKWPTETKGSYTAISKPPYFTALTLIPQGDTWGGGGRFLDNHHYIIDANTETALFDEAKDIHRVYKGAPGKGCTTGLRLANNTPAPLDPDIRNQLLGRTKPDRDTALDHYETRLGCLYRLTGTGEKLIRDFSDMAFEPIRAPYDTHLSDVQSVNASTWHPLDGETS</sequence>
<keyword evidence="2" id="KW-1185">Reference proteome</keyword>
<evidence type="ECO:0000313" key="1">
    <source>
        <dbReference type="EMBL" id="WYK16865.1"/>
    </source>
</evidence>
<gene>
    <name evidence="1" type="ORF">RZS32_010535</name>
</gene>
<dbReference type="EMBL" id="CP146606">
    <property type="protein sequence ID" value="WYK16865.1"/>
    <property type="molecule type" value="Genomic_DNA"/>
</dbReference>
<proteinExistence type="predicted"/>
<reference evidence="1 2" key="1">
    <citation type="submission" date="2024-02" db="EMBL/GenBank/DDBJ databases">
        <title>Roseovarius strain W115 nov., isolated from a marine algae.</title>
        <authorList>
            <person name="Lee M.W."/>
            <person name="Lee J.K."/>
            <person name="Kim J.M."/>
            <person name="Choi D.G."/>
            <person name="Baek J.H."/>
            <person name="Bayburt H."/>
            <person name="Jung J.J."/>
            <person name="Han D.M."/>
            <person name="Jeon C.O."/>
        </authorList>
    </citation>
    <scope>NUCLEOTIDE SEQUENCE [LARGE SCALE GENOMIC DNA]</scope>
    <source>
        <strain evidence="1 2">W115</strain>
    </source>
</reference>